<dbReference type="GO" id="GO:0008757">
    <property type="term" value="F:S-adenosylmethionine-dependent methyltransferase activity"/>
    <property type="evidence" value="ECO:0007669"/>
    <property type="project" value="UniProtKB-ARBA"/>
</dbReference>
<dbReference type="Pfam" id="PF10294">
    <property type="entry name" value="Methyltransf_16"/>
    <property type="match status" value="1"/>
</dbReference>
<evidence type="ECO:0008006" key="3">
    <source>
        <dbReference type="Google" id="ProtNLM"/>
    </source>
</evidence>
<evidence type="ECO:0000313" key="2">
    <source>
        <dbReference type="Proteomes" id="UP001388673"/>
    </source>
</evidence>
<keyword evidence="2" id="KW-1185">Reference proteome</keyword>
<dbReference type="GO" id="GO:0005737">
    <property type="term" value="C:cytoplasm"/>
    <property type="evidence" value="ECO:0007669"/>
    <property type="project" value="TreeGrafter"/>
</dbReference>
<dbReference type="PANTHER" id="PTHR14614:SF130">
    <property type="entry name" value="PROTEIN-LYSINE N-METHYLTRANSFERASE EEF2KMT"/>
    <property type="match status" value="1"/>
</dbReference>
<dbReference type="InterPro" id="IPR019410">
    <property type="entry name" value="Methyltransf_16"/>
</dbReference>
<proteinExistence type="predicted"/>
<dbReference type="Gene3D" id="3.40.50.150">
    <property type="entry name" value="Vaccinia Virus protein VP39"/>
    <property type="match status" value="1"/>
</dbReference>
<dbReference type="Proteomes" id="UP001388673">
    <property type="component" value="Unassembled WGS sequence"/>
</dbReference>
<protein>
    <recommendedName>
        <fullName evidence="3">Nicotinamide N-methyltransferase</fullName>
    </recommendedName>
</protein>
<organism evidence="1 2">
    <name type="scientific">Kwoniella newhampshirensis</name>
    <dbReference type="NCBI Taxonomy" id="1651941"/>
    <lineage>
        <taxon>Eukaryota</taxon>
        <taxon>Fungi</taxon>
        <taxon>Dikarya</taxon>
        <taxon>Basidiomycota</taxon>
        <taxon>Agaricomycotina</taxon>
        <taxon>Tremellomycetes</taxon>
        <taxon>Tremellales</taxon>
        <taxon>Cryptococcaceae</taxon>
        <taxon>Kwoniella</taxon>
    </lineage>
</organism>
<gene>
    <name evidence="1" type="ORF">IAR55_003626</name>
</gene>
<dbReference type="KEGG" id="kne:92180884"/>
<evidence type="ECO:0000313" key="1">
    <source>
        <dbReference type="EMBL" id="KAK8854887.1"/>
    </source>
</evidence>
<dbReference type="PANTHER" id="PTHR14614">
    <property type="entry name" value="HEPATOCELLULAR CARCINOMA-ASSOCIATED ANTIGEN"/>
    <property type="match status" value="1"/>
</dbReference>
<sequence>MDEEDPTDIFDASLSTLFSIPPIAFDASSSSSPYYIYTPPQSSSSSPFFRQIHLALPSPPSNLYATLQANHVWLSSIYLADLLASRVIDVERKRVAELGAGAGLPGIVALLLGARSVISSDWGVSEVLDVITDNFGRATTASAKQDTEAERELQERWKVVGHEWGTDPSPLLCALSADGEDKPEQFDILLLADVLWATSSHPMLIESIGNLLRPGGVAHVTAGLHTGRGPVTRFVEAVSKKGWNMVLKDEVRWKVDGGWEEYTESMKVGSVEEERGVVIRFEICL</sequence>
<name>A0AAW0YYY7_9TREE</name>
<dbReference type="RefSeq" id="XP_066803125.1">
    <property type="nucleotide sequence ID" value="XM_066946733.1"/>
</dbReference>
<comment type="caution">
    <text evidence="1">The sequence shown here is derived from an EMBL/GenBank/DDBJ whole genome shotgun (WGS) entry which is preliminary data.</text>
</comment>
<dbReference type="SUPFAM" id="SSF53335">
    <property type="entry name" value="S-adenosyl-L-methionine-dependent methyltransferases"/>
    <property type="match status" value="1"/>
</dbReference>
<dbReference type="EMBL" id="JBCAWK010000006">
    <property type="protein sequence ID" value="KAK8854887.1"/>
    <property type="molecule type" value="Genomic_DNA"/>
</dbReference>
<reference evidence="1 2" key="1">
    <citation type="journal article" date="2024" name="bioRxiv">
        <title>Comparative genomics of Cryptococcus and Kwoniella reveals pathogenesis evolution and contrasting karyotype dynamics via intercentromeric recombination or chromosome fusion.</title>
        <authorList>
            <person name="Coelho M.A."/>
            <person name="David-Palma M."/>
            <person name="Shea T."/>
            <person name="Bowers K."/>
            <person name="McGinley-Smith S."/>
            <person name="Mohammad A.W."/>
            <person name="Gnirke A."/>
            <person name="Yurkov A.M."/>
            <person name="Nowrousian M."/>
            <person name="Sun S."/>
            <person name="Cuomo C.A."/>
            <person name="Heitman J."/>
        </authorList>
    </citation>
    <scope>NUCLEOTIDE SEQUENCE [LARGE SCALE GENOMIC DNA]</scope>
    <source>
        <strain evidence="1 2">CBS 13917</strain>
    </source>
</reference>
<dbReference type="InterPro" id="IPR029063">
    <property type="entry name" value="SAM-dependent_MTases_sf"/>
</dbReference>
<dbReference type="AlphaFoldDB" id="A0AAW0YYY7"/>
<dbReference type="GeneID" id="92180884"/>
<accession>A0AAW0YYY7</accession>